<keyword evidence="3" id="KW-1185">Reference proteome</keyword>
<protein>
    <submittedName>
        <fullName evidence="2">Uncharacterized protein</fullName>
    </submittedName>
</protein>
<dbReference type="EMBL" id="BGPR01017823">
    <property type="protein sequence ID" value="GBN77381.1"/>
    <property type="molecule type" value="Genomic_DNA"/>
</dbReference>
<name>A0A4Y2RNZ6_ARAVE</name>
<dbReference type="AlphaFoldDB" id="A0A4Y2RNZ6"/>
<evidence type="ECO:0000313" key="2">
    <source>
        <dbReference type="EMBL" id="GBN77381.1"/>
    </source>
</evidence>
<dbReference type="Proteomes" id="UP000499080">
    <property type="component" value="Unassembled WGS sequence"/>
</dbReference>
<evidence type="ECO:0000313" key="3">
    <source>
        <dbReference type="Proteomes" id="UP000499080"/>
    </source>
</evidence>
<accession>A0A4Y2RNZ6</accession>
<comment type="caution">
    <text evidence="2">The sequence shown here is derived from an EMBL/GenBank/DDBJ whole genome shotgun (WGS) entry which is preliminary data.</text>
</comment>
<proteinExistence type="predicted"/>
<evidence type="ECO:0000313" key="1">
    <source>
        <dbReference type="EMBL" id="GBN77376.1"/>
    </source>
</evidence>
<reference evidence="2 3" key="1">
    <citation type="journal article" date="2019" name="Sci. Rep.">
        <title>Orb-weaving spider Araneus ventricosus genome elucidates the spidroin gene catalogue.</title>
        <authorList>
            <person name="Kono N."/>
            <person name="Nakamura H."/>
            <person name="Ohtoshi R."/>
            <person name="Moran D.A.P."/>
            <person name="Shinohara A."/>
            <person name="Yoshida Y."/>
            <person name="Fujiwara M."/>
            <person name="Mori M."/>
            <person name="Tomita M."/>
            <person name="Arakawa K."/>
        </authorList>
    </citation>
    <scope>NUCLEOTIDE SEQUENCE [LARGE SCALE GENOMIC DNA]</scope>
</reference>
<dbReference type="EMBL" id="BGPR01017821">
    <property type="protein sequence ID" value="GBN77376.1"/>
    <property type="molecule type" value="Genomic_DNA"/>
</dbReference>
<organism evidence="2 3">
    <name type="scientific">Araneus ventricosus</name>
    <name type="common">Orbweaver spider</name>
    <name type="synonym">Epeira ventricosa</name>
    <dbReference type="NCBI Taxonomy" id="182803"/>
    <lineage>
        <taxon>Eukaryota</taxon>
        <taxon>Metazoa</taxon>
        <taxon>Ecdysozoa</taxon>
        <taxon>Arthropoda</taxon>
        <taxon>Chelicerata</taxon>
        <taxon>Arachnida</taxon>
        <taxon>Araneae</taxon>
        <taxon>Araneomorphae</taxon>
        <taxon>Entelegynae</taxon>
        <taxon>Araneoidea</taxon>
        <taxon>Araneidae</taxon>
        <taxon>Araneus</taxon>
    </lineage>
</organism>
<gene>
    <name evidence="2" type="ORF">AVEN_1194_1</name>
    <name evidence="1" type="ORF">AVEN_190144_1</name>
</gene>
<sequence>MSNCRKSCASVVFSLGTERFLYQQQSYGEAFDCDVKNPMFRPVVYFLRKASIQGIVQKTNPEPLTMRITLEREISDDAATKIGVEVGICFGD</sequence>